<feature type="region of interest" description="Disordered" evidence="1">
    <location>
        <begin position="89"/>
        <end position="132"/>
    </location>
</feature>
<keyword evidence="3" id="KW-1185">Reference proteome</keyword>
<name>A0ABY0RBF8_9PSED</name>
<dbReference type="GeneID" id="66759756"/>
<feature type="compositionally biased region" description="Basic and acidic residues" evidence="1">
    <location>
        <begin position="24"/>
        <end position="33"/>
    </location>
</feature>
<proteinExistence type="predicted"/>
<evidence type="ECO:0000256" key="1">
    <source>
        <dbReference type="SAM" id="MobiDB-lite"/>
    </source>
</evidence>
<reference evidence="2 3" key="1">
    <citation type="submission" date="2016-10" db="EMBL/GenBank/DDBJ databases">
        <authorList>
            <person name="Varghese N."/>
            <person name="Submissions S."/>
        </authorList>
    </citation>
    <scope>NUCLEOTIDE SEQUENCE [LARGE SCALE GENOMIC DNA]</scope>
    <source>
        <strain evidence="2 3">BS2776</strain>
    </source>
</reference>
<feature type="compositionally biased region" description="Basic and acidic residues" evidence="1">
    <location>
        <begin position="105"/>
        <end position="119"/>
    </location>
</feature>
<evidence type="ECO:0000313" key="2">
    <source>
        <dbReference type="EMBL" id="SDN51521.1"/>
    </source>
</evidence>
<sequence length="201" mass="22951">MDGDKIERLKLIRKSGEGETAPHMSRDAFSKESEQYFSDRAASKRKEIEEDVVRSLAYKADYDLDDLTRELRLEFARLNKIIELREVAKQKGTKQSRKAAQSAIKEAKKASKTAKKEKSVSPPKRTKPSIKEPESKWVRKVCWRCQSKFSIHIEWQKPPTLCPVCTKDIDETHLSSAPHRSMPKGWVQIVSGGAPGMGKRR</sequence>
<organism evidence="2 3">
    <name type="scientific">Pseudomonas poae</name>
    <dbReference type="NCBI Taxonomy" id="200451"/>
    <lineage>
        <taxon>Bacteria</taxon>
        <taxon>Pseudomonadati</taxon>
        <taxon>Pseudomonadota</taxon>
        <taxon>Gammaproteobacteria</taxon>
        <taxon>Pseudomonadales</taxon>
        <taxon>Pseudomonadaceae</taxon>
        <taxon>Pseudomonas</taxon>
    </lineage>
</organism>
<protein>
    <recommendedName>
        <fullName evidence="4">Zinc ribbon domain-containing protein</fullName>
    </recommendedName>
</protein>
<dbReference type="RefSeq" id="WP_060550195.1">
    <property type="nucleotide sequence ID" value="NZ_JYLI01000023.1"/>
</dbReference>
<gene>
    <name evidence="2" type="ORF">SAMN04490208_0555</name>
</gene>
<dbReference type="EMBL" id="LT629706">
    <property type="protein sequence ID" value="SDN51521.1"/>
    <property type="molecule type" value="Genomic_DNA"/>
</dbReference>
<evidence type="ECO:0000313" key="3">
    <source>
        <dbReference type="Proteomes" id="UP000181903"/>
    </source>
</evidence>
<accession>A0ABY0RBF8</accession>
<dbReference type="Proteomes" id="UP000181903">
    <property type="component" value="Chromosome I"/>
</dbReference>
<evidence type="ECO:0008006" key="4">
    <source>
        <dbReference type="Google" id="ProtNLM"/>
    </source>
</evidence>
<feature type="region of interest" description="Disordered" evidence="1">
    <location>
        <begin position="11"/>
        <end position="33"/>
    </location>
</feature>